<dbReference type="GeneID" id="63845523"/>
<feature type="region of interest" description="Disordered" evidence="1">
    <location>
        <begin position="190"/>
        <end position="210"/>
    </location>
</feature>
<keyword evidence="2" id="KW-0732">Signal</keyword>
<dbReference type="EMBL" id="ML976615">
    <property type="protein sequence ID" value="KAF1847120.1"/>
    <property type="molecule type" value="Genomic_DNA"/>
</dbReference>
<organism evidence="3 4">
    <name type="scientific">Cucurbitaria berberidis CBS 394.84</name>
    <dbReference type="NCBI Taxonomy" id="1168544"/>
    <lineage>
        <taxon>Eukaryota</taxon>
        <taxon>Fungi</taxon>
        <taxon>Dikarya</taxon>
        <taxon>Ascomycota</taxon>
        <taxon>Pezizomycotina</taxon>
        <taxon>Dothideomycetes</taxon>
        <taxon>Pleosporomycetidae</taxon>
        <taxon>Pleosporales</taxon>
        <taxon>Pleosporineae</taxon>
        <taxon>Cucurbitariaceae</taxon>
        <taxon>Cucurbitaria</taxon>
    </lineage>
</organism>
<keyword evidence="4" id="KW-1185">Reference proteome</keyword>
<feature type="compositionally biased region" description="Acidic residues" evidence="1">
    <location>
        <begin position="195"/>
        <end position="210"/>
    </location>
</feature>
<protein>
    <submittedName>
        <fullName evidence="3">Uncharacterized protein</fullName>
    </submittedName>
</protein>
<dbReference type="Proteomes" id="UP000800039">
    <property type="component" value="Unassembled WGS sequence"/>
</dbReference>
<gene>
    <name evidence="3" type="ORF">K460DRAFT_278615</name>
</gene>
<evidence type="ECO:0000313" key="4">
    <source>
        <dbReference type="Proteomes" id="UP000800039"/>
    </source>
</evidence>
<evidence type="ECO:0000256" key="1">
    <source>
        <dbReference type="SAM" id="MobiDB-lite"/>
    </source>
</evidence>
<dbReference type="AlphaFoldDB" id="A0A9P4GL89"/>
<sequence>MHNALAILHSIFFIVSSTGARVVPPHQSPSLLSPTTLHDKCTFTLWHKQLYNPSSRSTSSSSSSNAPPRSKAINYIQINTLTDHANGLIIDIAHLRPTAAFHSYSKISQNQVFAIEGLLDGTNMTVRAPDSSISSSSDDELRFESDGVSWTSADDHVEDKERREAWCEVGEWDSTNGMQERRMECAFPCGKIEKEDNDDDDMEEERIELR</sequence>
<dbReference type="RefSeq" id="XP_040789683.1">
    <property type="nucleotide sequence ID" value="XM_040928270.1"/>
</dbReference>
<dbReference type="OrthoDB" id="3792543at2759"/>
<feature type="chain" id="PRO_5040118325" evidence="2">
    <location>
        <begin position="21"/>
        <end position="210"/>
    </location>
</feature>
<feature type="signal peptide" evidence="2">
    <location>
        <begin position="1"/>
        <end position="20"/>
    </location>
</feature>
<evidence type="ECO:0000313" key="3">
    <source>
        <dbReference type="EMBL" id="KAF1847120.1"/>
    </source>
</evidence>
<proteinExistence type="predicted"/>
<comment type="caution">
    <text evidence="3">The sequence shown here is derived from an EMBL/GenBank/DDBJ whole genome shotgun (WGS) entry which is preliminary data.</text>
</comment>
<reference evidence="3" key="1">
    <citation type="submission" date="2020-01" db="EMBL/GenBank/DDBJ databases">
        <authorList>
            <consortium name="DOE Joint Genome Institute"/>
            <person name="Haridas S."/>
            <person name="Albert R."/>
            <person name="Binder M."/>
            <person name="Bloem J."/>
            <person name="Labutti K."/>
            <person name="Salamov A."/>
            <person name="Andreopoulos B."/>
            <person name="Baker S.E."/>
            <person name="Barry K."/>
            <person name="Bills G."/>
            <person name="Bluhm B.H."/>
            <person name="Cannon C."/>
            <person name="Castanera R."/>
            <person name="Culley D.E."/>
            <person name="Daum C."/>
            <person name="Ezra D."/>
            <person name="Gonzalez J.B."/>
            <person name="Henrissat B."/>
            <person name="Kuo A."/>
            <person name="Liang C."/>
            <person name="Lipzen A."/>
            <person name="Lutzoni F."/>
            <person name="Magnuson J."/>
            <person name="Mondo S."/>
            <person name="Nolan M."/>
            <person name="Ohm R."/>
            <person name="Pangilinan J."/>
            <person name="Park H.-J."/>
            <person name="Ramirez L."/>
            <person name="Alfaro M."/>
            <person name="Sun H."/>
            <person name="Tritt A."/>
            <person name="Yoshinaga Y."/>
            <person name="Zwiers L.-H."/>
            <person name="Turgeon B.G."/>
            <person name="Goodwin S.B."/>
            <person name="Spatafora J.W."/>
            <person name="Crous P.W."/>
            <person name="Grigoriev I.V."/>
        </authorList>
    </citation>
    <scope>NUCLEOTIDE SEQUENCE</scope>
    <source>
        <strain evidence="3">CBS 394.84</strain>
    </source>
</reference>
<name>A0A9P4GL89_9PLEO</name>
<accession>A0A9P4GL89</accession>
<evidence type="ECO:0000256" key="2">
    <source>
        <dbReference type="SAM" id="SignalP"/>
    </source>
</evidence>